<dbReference type="CDD" id="cd00739">
    <property type="entry name" value="DHPS"/>
    <property type="match status" value="1"/>
</dbReference>
<evidence type="ECO:0000256" key="4">
    <source>
        <dbReference type="ARBA" id="ARBA00009503"/>
    </source>
</evidence>
<comment type="catalytic activity">
    <reaction evidence="1">
        <text>(7,8-dihydropterin-6-yl)methyl diphosphate + 4-aminobenzoate = 7,8-dihydropteroate + diphosphate</text>
        <dbReference type="Rhea" id="RHEA:19949"/>
        <dbReference type="ChEBI" id="CHEBI:17836"/>
        <dbReference type="ChEBI" id="CHEBI:17839"/>
        <dbReference type="ChEBI" id="CHEBI:33019"/>
        <dbReference type="ChEBI" id="CHEBI:72950"/>
        <dbReference type="EC" id="2.5.1.15"/>
    </reaction>
</comment>
<comment type="function">
    <text evidence="12">Catalyzes the condensation of para-aminobenzoate (pABA) with 6-hydroxymethyl-7,8-dihydropterin diphosphate (DHPt-PP) to form 7,8-dihydropteroate (H2Pte), the immediate precursor of folate derivatives.</text>
</comment>
<sequence>MEKLYYRPIAQTDAARPAGALPLAGGWCWFAQAEVLGRTGSHGLIAAADLPPAVAARLTAPRPALAGFDFSAPRIMGILNVTPDSFSDGGRFTAPQSALAQARAMAGAGADILDVGGESTRPGAAPVPVAEEIARTAPVIAALRAEGFALPVSIDTRKVAVAQAALDAGADLVNDVAALAYDAPLAGLVAHRGVPVCLMHHQGTPETMQDAPRYDNVLLDVYDWLEERLAIAEAEGIPRDRVILDPGIGFGKTAAHNLALIRGLSLFHGFGCPILLGVSRKRFIGSIGGAEAPAARMPGTLAVTLAGVAQGVQVHRVHDVAELAQGLRLWQAVTQGNMT</sequence>
<dbReference type="AlphaFoldDB" id="A0A2T4JHD3"/>
<reference evidence="14 15" key="1">
    <citation type="submission" date="2018-03" db="EMBL/GenBank/DDBJ databases">
        <title>Rhodobacter veldkampii.</title>
        <authorList>
            <person name="Meyer T.E."/>
            <person name="Miller S."/>
            <person name="Lodha T."/>
            <person name="Gandham S."/>
            <person name="Chintalapati S."/>
            <person name="Chintalapati V.R."/>
        </authorList>
    </citation>
    <scope>NUCLEOTIDE SEQUENCE [LARGE SCALE GENOMIC DNA]</scope>
    <source>
        <strain evidence="14 15">DSM 11550</strain>
    </source>
</reference>
<dbReference type="PROSITE" id="PS50972">
    <property type="entry name" value="PTERIN_BINDING"/>
    <property type="match status" value="1"/>
</dbReference>
<keyword evidence="9 12" id="KW-0460">Magnesium</keyword>
<protein>
    <recommendedName>
        <fullName evidence="6 12">Dihydropteroate synthase</fullName>
        <shortName evidence="12">DHPS</shortName>
        <ecNumber evidence="5 12">2.5.1.15</ecNumber>
    </recommendedName>
    <alternativeName>
        <fullName evidence="11 12">Dihydropteroate pyrophosphorylase</fullName>
    </alternativeName>
</protein>
<evidence type="ECO:0000313" key="14">
    <source>
        <dbReference type="EMBL" id="PTE17319.1"/>
    </source>
</evidence>
<dbReference type="EMBL" id="PZKF01000020">
    <property type="protein sequence ID" value="PTE17319.1"/>
    <property type="molecule type" value="Genomic_DNA"/>
</dbReference>
<dbReference type="InterPro" id="IPR000489">
    <property type="entry name" value="Pterin-binding_dom"/>
</dbReference>
<keyword evidence="7 12" id="KW-0808">Transferase</keyword>
<evidence type="ECO:0000256" key="10">
    <source>
        <dbReference type="ARBA" id="ARBA00022909"/>
    </source>
</evidence>
<dbReference type="GO" id="GO:0004156">
    <property type="term" value="F:dihydropteroate synthase activity"/>
    <property type="evidence" value="ECO:0007669"/>
    <property type="project" value="UniProtKB-EC"/>
</dbReference>
<dbReference type="GO" id="GO:0046872">
    <property type="term" value="F:metal ion binding"/>
    <property type="evidence" value="ECO:0007669"/>
    <property type="project" value="UniProtKB-KW"/>
</dbReference>
<evidence type="ECO:0000256" key="8">
    <source>
        <dbReference type="ARBA" id="ARBA00022723"/>
    </source>
</evidence>
<keyword evidence="10 12" id="KW-0289">Folate biosynthesis</keyword>
<evidence type="ECO:0000256" key="3">
    <source>
        <dbReference type="ARBA" id="ARBA00004763"/>
    </source>
</evidence>
<comment type="pathway">
    <text evidence="3 12">Cofactor biosynthesis; tetrahydrofolate biosynthesis; 7,8-dihydrofolate from 2-amino-4-hydroxy-6-hydroxymethyl-7,8-dihydropteridine diphosphate and 4-aminobenzoate: step 1/2.</text>
</comment>
<dbReference type="PROSITE" id="PS00793">
    <property type="entry name" value="DHPS_2"/>
    <property type="match status" value="1"/>
</dbReference>
<dbReference type="SUPFAM" id="SSF51717">
    <property type="entry name" value="Dihydropteroate synthetase-like"/>
    <property type="match status" value="1"/>
</dbReference>
<evidence type="ECO:0000256" key="11">
    <source>
        <dbReference type="ARBA" id="ARBA00030193"/>
    </source>
</evidence>
<dbReference type="Proteomes" id="UP000241899">
    <property type="component" value="Unassembled WGS sequence"/>
</dbReference>
<dbReference type="Gene3D" id="3.20.20.20">
    <property type="entry name" value="Dihydropteroate synthase-like"/>
    <property type="match status" value="1"/>
</dbReference>
<feature type="domain" description="Pterin-binding" evidence="13">
    <location>
        <begin position="73"/>
        <end position="328"/>
    </location>
</feature>
<evidence type="ECO:0000259" key="13">
    <source>
        <dbReference type="PROSITE" id="PS50972"/>
    </source>
</evidence>
<dbReference type="RefSeq" id="WP_107325205.1">
    <property type="nucleotide sequence ID" value="NZ_NHSP01000029.1"/>
</dbReference>
<dbReference type="PANTHER" id="PTHR20941">
    <property type="entry name" value="FOLATE SYNTHESIS PROTEINS"/>
    <property type="match status" value="1"/>
</dbReference>
<evidence type="ECO:0000256" key="9">
    <source>
        <dbReference type="ARBA" id="ARBA00022842"/>
    </source>
</evidence>
<evidence type="ECO:0000256" key="6">
    <source>
        <dbReference type="ARBA" id="ARBA00016919"/>
    </source>
</evidence>
<dbReference type="Pfam" id="PF00809">
    <property type="entry name" value="Pterin_bind"/>
    <property type="match status" value="1"/>
</dbReference>
<name>A0A2T4JHD3_9RHOB</name>
<gene>
    <name evidence="14" type="primary">folP</name>
    <name evidence="14" type="ORF">C5F46_09985</name>
</gene>
<comment type="caution">
    <text evidence="14">The sequence shown here is derived from an EMBL/GenBank/DDBJ whole genome shotgun (WGS) entry which is preliminary data.</text>
</comment>
<comment type="similarity">
    <text evidence="4 12">Belongs to the DHPS family.</text>
</comment>
<dbReference type="UniPathway" id="UPA00077">
    <property type="reaction ID" value="UER00156"/>
</dbReference>
<evidence type="ECO:0000256" key="1">
    <source>
        <dbReference type="ARBA" id="ARBA00000012"/>
    </source>
</evidence>
<dbReference type="NCBIfam" id="TIGR01496">
    <property type="entry name" value="DHPS"/>
    <property type="match status" value="1"/>
</dbReference>
<keyword evidence="15" id="KW-1185">Reference proteome</keyword>
<organism evidence="14 15">
    <name type="scientific">Phaeovulum veldkampii DSM 11550</name>
    <dbReference type="NCBI Taxonomy" id="1185920"/>
    <lineage>
        <taxon>Bacteria</taxon>
        <taxon>Pseudomonadati</taxon>
        <taxon>Pseudomonadota</taxon>
        <taxon>Alphaproteobacteria</taxon>
        <taxon>Rhodobacterales</taxon>
        <taxon>Paracoccaceae</taxon>
        <taxon>Phaeovulum</taxon>
    </lineage>
</organism>
<evidence type="ECO:0000256" key="12">
    <source>
        <dbReference type="RuleBase" id="RU361205"/>
    </source>
</evidence>
<dbReference type="FunFam" id="3.20.20.20:FF:000006">
    <property type="entry name" value="Dihydropteroate synthase"/>
    <property type="match status" value="1"/>
</dbReference>
<evidence type="ECO:0000313" key="15">
    <source>
        <dbReference type="Proteomes" id="UP000241899"/>
    </source>
</evidence>
<comment type="cofactor">
    <cofactor evidence="2 12">
        <name>Mg(2+)</name>
        <dbReference type="ChEBI" id="CHEBI:18420"/>
    </cofactor>
</comment>
<accession>A0A2T4JHD3</accession>
<dbReference type="PROSITE" id="PS00792">
    <property type="entry name" value="DHPS_1"/>
    <property type="match status" value="1"/>
</dbReference>
<dbReference type="InterPro" id="IPR045031">
    <property type="entry name" value="DHP_synth-like"/>
</dbReference>
<dbReference type="InterPro" id="IPR011005">
    <property type="entry name" value="Dihydropteroate_synth-like_sf"/>
</dbReference>
<evidence type="ECO:0000256" key="5">
    <source>
        <dbReference type="ARBA" id="ARBA00012458"/>
    </source>
</evidence>
<dbReference type="PANTHER" id="PTHR20941:SF1">
    <property type="entry name" value="FOLIC ACID SYNTHESIS PROTEIN FOL1"/>
    <property type="match status" value="1"/>
</dbReference>
<evidence type="ECO:0000256" key="7">
    <source>
        <dbReference type="ARBA" id="ARBA00022679"/>
    </source>
</evidence>
<evidence type="ECO:0000256" key="2">
    <source>
        <dbReference type="ARBA" id="ARBA00001946"/>
    </source>
</evidence>
<proteinExistence type="inferred from homology"/>
<dbReference type="GO" id="GO:0046656">
    <property type="term" value="P:folic acid biosynthetic process"/>
    <property type="evidence" value="ECO:0007669"/>
    <property type="project" value="UniProtKB-KW"/>
</dbReference>
<dbReference type="OrthoDB" id="9811744at2"/>
<dbReference type="GO" id="GO:0046654">
    <property type="term" value="P:tetrahydrofolate biosynthetic process"/>
    <property type="evidence" value="ECO:0007669"/>
    <property type="project" value="UniProtKB-UniPathway"/>
</dbReference>
<dbReference type="GO" id="GO:0005829">
    <property type="term" value="C:cytosol"/>
    <property type="evidence" value="ECO:0007669"/>
    <property type="project" value="TreeGrafter"/>
</dbReference>
<dbReference type="InterPro" id="IPR006390">
    <property type="entry name" value="DHP_synth_dom"/>
</dbReference>
<keyword evidence="8 12" id="KW-0479">Metal-binding</keyword>
<dbReference type="EC" id="2.5.1.15" evidence="5 12"/>